<keyword evidence="4" id="KW-1185">Reference proteome</keyword>
<feature type="non-terminal residue" evidence="3">
    <location>
        <position position="1"/>
    </location>
</feature>
<feature type="compositionally biased region" description="Low complexity" evidence="1">
    <location>
        <begin position="198"/>
        <end position="207"/>
    </location>
</feature>
<keyword evidence="2" id="KW-1133">Transmembrane helix</keyword>
<keyword evidence="2" id="KW-0812">Transmembrane</keyword>
<proteinExistence type="predicted"/>
<comment type="caution">
    <text evidence="3">The sequence shown here is derived from an EMBL/GenBank/DDBJ whole genome shotgun (WGS) entry which is preliminary data.</text>
</comment>
<name>A0AAU9VR76_9CNID</name>
<feature type="transmembrane region" description="Helical" evidence="2">
    <location>
        <begin position="238"/>
        <end position="260"/>
    </location>
</feature>
<accession>A0AAU9VR76</accession>
<sequence>RKQSSRGVCRSQSQVEAVLTSNSKPKTRMEKQILPQIFKGILFINVLIARVKVAAISCPSPPMTYASEGDNVTLCWRIVANSSIVSRYYVRALSRPVESVMDPVGSANGTGYFEKVYPRKHDGNYVNRATVIADLSAGMVYLKITNYTKKMDNVYCVHYQSRLGMNDLTPCHSQALLLRNIDLREVPLQTTTMMATETTTKSTTGKTVSSPATEMSTATPEATTKGPIPTMAPSSRTALIVMSCLFGVALIGAIVCFLLFCKARKQANHIPVKTNCAAEQL</sequence>
<feature type="region of interest" description="Disordered" evidence="1">
    <location>
        <begin position="198"/>
        <end position="229"/>
    </location>
</feature>
<keyword evidence="2" id="KW-0472">Membrane</keyword>
<gene>
    <name evidence="3" type="ORF">PMEA_00016548</name>
</gene>
<feature type="compositionally biased region" description="Polar residues" evidence="1">
    <location>
        <begin position="208"/>
        <end position="222"/>
    </location>
</feature>
<dbReference type="AlphaFoldDB" id="A0AAU9VR76"/>
<organism evidence="3 4">
    <name type="scientific">Pocillopora meandrina</name>
    <dbReference type="NCBI Taxonomy" id="46732"/>
    <lineage>
        <taxon>Eukaryota</taxon>
        <taxon>Metazoa</taxon>
        <taxon>Cnidaria</taxon>
        <taxon>Anthozoa</taxon>
        <taxon>Hexacorallia</taxon>
        <taxon>Scleractinia</taxon>
        <taxon>Astrocoeniina</taxon>
        <taxon>Pocilloporidae</taxon>
        <taxon>Pocillopora</taxon>
    </lineage>
</organism>
<reference evidence="3 4" key="1">
    <citation type="submission" date="2022-05" db="EMBL/GenBank/DDBJ databases">
        <authorList>
            <consortium name="Genoscope - CEA"/>
            <person name="William W."/>
        </authorList>
    </citation>
    <scope>NUCLEOTIDE SEQUENCE [LARGE SCALE GENOMIC DNA]</scope>
</reference>
<protein>
    <submittedName>
        <fullName evidence="3">Uncharacterized protein</fullName>
    </submittedName>
</protein>
<evidence type="ECO:0000256" key="1">
    <source>
        <dbReference type="SAM" id="MobiDB-lite"/>
    </source>
</evidence>
<evidence type="ECO:0000313" key="4">
    <source>
        <dbReference type="Proteomes" id="UP001159428"/>
    </source>
</evidence>
<dbReference type="EMBL" id="CALNXJ010000003">
    <property type="protein sequence ID" value="CAH3035907.1"/>
    <property type="molecule type" value="Genomic_DNA"/>
</dbReference>
<evidence type="ECO:0000313" key="3">
    <source>
        <dbReference type="EMBL" id="CAH3035907.1"/>
    </source>
</evidence>
<dbReference type="Proteomes" id="UP001159428">
    <property type="component" value="Unassembled WGS sequence"/>
</dbReference>
<evidence type="ECO:0000256" key="2">
    <source>
        <dbReference type="SAM" id="Phobius"/>
    </source>
</evidence>